<organism evidence="2 3">
    <name type="scientific">Bowmanella dokdonensis</name>
    <dbReference type="NCBI Taxonomy" id="751969"/>
    <lineage>
        <taxon>Bacteria</taxon>
        <taxon>Pseudomonadati</taxon>
        <taxon>Pseudomonadota</taxon>
        <taxon>Gammaproteobacteria</taxon>
        <taxon>Alteromonadales</taxon>
        <taxon>Alteromonadaceae</taxon>
        <taxon>Bowmanella</taxon>
    </lineage>
</organism>
<evidence type="ECO:0000256" key="1">
    <source>
        <dbReference type="SAM" id="Phobius"/>
    </source>
</evidence>
<dbReference type="RefSeq" id="WP_206573613.1">
    <property type="nucleotide sequence ID" value="NZ_JAFKCV010000004.1"/>
</dbReference>
<name>A0A939IMP1_9ALTE</name>
<sequence>MSGLNKLVADNRLTLGLFILASYMVFQTLYFLAARSAHQQYTQTVAQALEKRIALDLPWLRLPNDIMNKVADEQAVQRYLAELNQQAEARQQPVRVLNLAGINAPQILHNQPGIEVTHQMQAPGQMLALTLFHPALPLSQALSVVPLLAALLLGFLIRQRLVAVEEQSQHQHAEHGNNLPKLIIDLRNRTLSNGLDERQIQLSNKPFCFYVALLEYCLHNQNAALNHNKNIPSELLELANRYFSRLMELGHTIRKRPDFSTNLDKMLSEIRAALDDVFRDAPELKAPFYPPKAQGEGSRSKLHNYALEEIRQAELEFIGK</sequence>
<evidence type="ECO:0000313" key="2">
    <source>
        <dbReference type="EMBL" id="MBN7825508.1"/>
    </source>
</evidence>
<protein>
    <submittedName>
        <fullName evidence="2">Uncharacterized protein</fullName>
    </submittedName>
</protein>
<reference evidence="2" key="1">
    <citation type="submission" date="2021-03" db="EMBL/GenBank/DDBJ databases">
        <title>novel species isolated from a fishpond in China.</title>
        <authorList>
            <person name="Lu H."/>
            <person name="Cai Z."/>
        </authorList>
    </citation>
    <scope>NUCLEOTIDE SEQUENCE</scope>
    <source>
        <strain evidence="2">JCM 30855</strain>
    </source>
</reference>
<keyword evidence="1" id="KW-0812">Transmembrane</keyword>
<dbReference type="AlphaFoldDB" id="A0A939IMP1"/>
<keyword evidence="1" id="KW-0472">Membrane</keyword>
<evidence type="ECO:0000313" key="3">
    <source>
        <dbReference type="Proteomes" id="UP000664654"/>
    </source>
</evidence>
<dbReference type="EMBL" id="JAFKCV010000004">
    <property type="protein sequence ID" value="MBN7825508.1"/>
    <property type="molecule type" value="Genomic_DNA"/>
</dbReference>
<feature type="transmembrane region" description="Helical" evidence="1">
    <location>
        <begin position="12"/>
        <end position="33"/>
    </location>
</feature>
<dbReference type="Proteomes" id="UP000664654">
    <property type="component" value="Unassembled WGS sequence"/>
</dbReference>
<keyword evidence="1" id="KW-1133">Transmembrane helix</keyword>
<feature type="transmembrane region" description="Helical" evidence="1">
    <location>
        <begin position="135"/>
        <end position="157"/>
    </location>
</feature>
<accession>A0A939IMP1</accession>
<keyword evidence="3" id="KW-1185">Reference proteome</keyword>
<gene>
    <name evidence="2" type="ORF">J0A66_09770</name>
</gene>
<proteinExistence type="predicted"/>
<comment type="caution">
    <text evidence="2">The sequence shown here is derived from an EMBL/GenBank/DDBJ whole genome shotgun (WGS) entry which is preliminary data.</text>
</comment>